<sequence length="149" mass="16898">NIDNNKSAVYPDNEFGYTNKELPGLYPGINYSLIPTVNSSDFWDDLDTPADLLLSMFDGPNWIDTDLDLRWQDLLQIDEMWANTGYFADIEVTDLQVSDGVDVNGTVNFTGDFWVGGQNFSNISNVYIPYNGAIHYQDKLLKLEQGLRE</sequence>
<dbReference type="AlphaFoldDB" id="X1CZ59"/>
<organism evidence="1">
    <name type="scientific">marine sediment metagenome</name>
    <dbReference type="NCBI Taxonomy" id="412755"/>
    <lineage>
        <taxon>unclassified sequences</taxon>
        <taxon>metagenomes</taxon>
        <taxon>ecological metagenomes</taxon>
    </lineage>
</organism>
<comment type="caution">
    <text evidence="1">The sequence shown here is derived from an EMBL/GenBank/DDBJ whole genome shotgun (WGS) entry which is preliminary data.</text>
</comment>
<gene>
    <name evidence="1" type="ORF">S01H4_60031</name>
</gene>
<feature type="non-terminal residue" evidence="1">
    <location>
        <position position="1"/>
    </location>
</feature>
<dbReference type="EMBL" id="BART01035308">
    <property type="protein sequence ID" value="GAH13157.1"/>
    <property type="molecule type" value="Genomic_DNA"/>
</dbReference>
<protein>
    <submittedName>
        <fullName evidence="1">Uncharacterized protein</fullName>
    </submittedName>
</protein>
<name>X1CZ59_9ZZZZ</name>
<accession>X1CZ59</accession>
<proteinExistence type="predicted"/>
<evidence type="ECO:0000313" key="1">
    <source>
        <dbReference type="EMBL" id="GAH13157.1"/>
    </source>
</evidence>
<reference evidence="1" key="1">
    <citation type="journal article" date="2014" name="Front. Microbiol.">
        <title>High frequency of phylogenetically diverse reductive dehalogenase-homologous genes in deep subseafloor sedimentary metagenomes.</title>
        <authorList>
            <person name="Kawai M."/>
            <person name="Futagami T."/>
            <person name="Toyoda A."/>
            <person name="Takaki Y."/>
            <person name="Nishi S."/>
            <person name="Hori S."/>
            <person name="Arai W."/>
            <person name="Tsubouchi T."/>
            <person name="Morono Y."/>
            <person name="Uchiyama I."/>
            <person name="Ito T."/>
            <person name="Fujiyama A."/>
            <person name="Inagaki F."/>
            <person name="Takami H."/>
        </authorList>
    </citation>
    <scope>NUCLEOTIDE SEQUENCE</scope>
    <source>
        <strain evidence="1">Expedition CK06-06</strain>
    </source>
</reference>